<dbReference type="Proteomes" id="UP000050360">
    <property type="component" value="Unassembled WGS sequence"/>
</dbReference>
<accession>A0A0P7ZFQ3</accession>
<organism evidence="1 2">
    <name type="scientific">Candidatus Methanoperedens nitratireducens</name>
    <dbReference type="NCBI Taxonomy" id="1392998"/>
    <lineage>
        <taxon>Archaea</taxon>
        <taxon>Methanobacteriati</taxon>
        <taxon>Methanobacteriota</taxon>
        <taxon>Stenosarchaea group</taxon>
        <taxon>Methanomicrobia</taxon>
        <taxon>Methanosarcinales</taxon>
        <taxon>ANME-2 cluster</taxon>
        <taxon>Candidatus Methanoperedentaceae</taxon>
        <taxon>Candidatus Methanoperedens</taxon>
    </lineage>
</organism>
<name>A0A0P7ZFQ3_9EURY</name>
<proteinExistence type="predicted"/>
<protein>
    <submittedName>
        <fullName evidence="1">Uncharacterized protein</fullName>
    </submittedName>
</protein>
<reference evidence="1 2" key="1">
    <citation type="submission" date="2015-09" db="EMBL/GenBank/DDBJ databases">
        <title>A metagenomics-based metabolic model of nitrate-dependent anaerobic oxidation of methane by Methanoperedens-like archaea.</title>
        <authorList>
            <person name="Arshad A."/>
            <person name="Speth D.R."/>
            <person name="De Graaf R.M."/>
            <person name="Op Den Camp H.J."/>
            <person name="Jetten M.S."/>
            <person name="Welte C.U."/>
        </authorList>
    </citation>
    <scope>NUCLEOTIDE SEQUENCE [LARGE SCALE GENOMIC DNA]</scope>
</reference>
<comment type="caution">
    <text evidence="1">The sequence shown here is derived from an EMBL/GenBank/DDBJ whole genome shotgun (WGS) entry which is preliminary data.</text>
</comment>
<evidence type="ECO:0000313" key="2">
    <source>
        <dbReference type="Proteomes" id="UP000050360"/>
    </source>
</evidence>
<gene>
    <name evidence="1" type="ORF">MPEBLZ_03040</name>
</gene>
<sequence length="94" mass="11038">METVSLKLDDEFLRALKEIKEPRMKKQTFIRHLLISGLKQYQIDMAVKKYLDGEVSTWKASEIAGVSLRKMNMILHEKGIELHYSEDSLREDLE</sequence>
<dbReference type="InterPro" id="IPR005368">
    <property type="entry name" value="UPF0175"/>
</dbReference>
<evidence type="ECO:0000313" key="1">
    <source>
        <dbReference type="EMBL" id="KPQ42411.1"/>
    </source>
</evidence>
<dbReference type="AlphaFoldDB" id="A0A0P7ZFQ3"/>
<dbReference type="Pfam" id="PF03683">
    <property type="entry name" value="UPF0175"/>
    <property type="match status" value="1"/>
</dbReference>
<dbReference type="EMBL" id="LKCM01000236">
    <property type="protein sequence ID" value="KPQ42411.1"/>
    <property type="molecule type" value="Genomic_DNA"/>
</dbReference>